<sequence length="328" mass="35280">MKKAAIVGERKAALVEAPIPEIPVGGVLVQVRVAPMCAEYKGFISGQLNDYLGHEAAGIIVESLSPMYQAGDRVVLMPLSSCGLCRFCESGDYIHCEKNPMSDASIAQFVAKPALLARRIPDDVSFEKASLACCALGPSFGAFQALGASVFDTILITGLGPVGLGAVANAKYLGARVIAVDTNPYRIQLAKELGADVVLDPTDSEIHTLIRSLCNGEGPDGAVECSGAPAAHRLCIDVVRRKGWVTFVGESHTETPIVISRDLIRKGLRLIGSWHYNLNDFPKLMQVIQHSTVIDKLITHVFPMSQIQEAFETSASQQNAKILIKPWE</sequence>
<dbReference type="EMBL" id="CP034235">
    <property type="protein sequence ID" value="QGQ95218.1"/>
    <property type="molecule type" value="Genomic_DNA"/>
</dbReference>
<dbReference type="InterPro" id="IPR020843">
    <property type="entry name" value="ER"/>
</dbReference>
<proteinExistence type="predicted"/>
<keyword evidence="1" id="KW-0479">Metal-binding</keyword>
<evidence type="ECO:0000313" key="6">
    <source>
        <dbReference type="Proteomes" id="UP000426246"/>
    </source>
</evidence>
<dbReference type="InterPro" id="IPR011032">
    <property type="entry name" value="GroES-like_sf"/>
</dbReference>
<organism evidence="5 6">
    <name type="scientific">Paenibacillus psychroresistens</name>
    <dbReference type="NCBI Taxonomy" id="1778678"/>
    <lineage>
        <taxon>Bacteria</taxon>
        <taxon>Bacillati</taxon>
        <taxon>Bacillota</taxon>
        <taxon>Bacilli</taxon>
        <taxon>Bacillales</taxon>
        <taxon>Paenibacillaceae</taxon>
        <taxon>Paenibacillus</taxon>
    </lineage>
</organism>
<gene>
    <name evidence="5" type="ORF">EHS13_10120</name>
</gene>
<accession>A0A6B8RIP2</accession>
<feature type="domain" description="Enoyl reductase (ER)" evidence="4">
    <location>
        <begin position="8"/>
        <end position="324"/>
    </location>
</feature>
<keyword evidence="3" id="KW-0560">Oxidoreductase</keyword>
<dbReference type="AlphaFoldDB" id="A0A6B8RIP2"/>
<evidence type="ECO:0000256" key="3">
    <source>
        <dbReference type="ARBA" id="ARBA00023002"/>
    </source>
</evidence>
<dbReference type="Pfam" id="PF08240">
    <property type="entry name" value="ADH_N"/>
    <property type="match status" value="1"/>
</dbReference>
<dbReference type="Gene3D" id="3.90.180.10">
    <property type="entry name" value="Medium-chain alcohol dehydrogenases, catalytic domain"/>
    <property type="match status" value="1"/>
</dbReference>
<dbReference type="SUPFAM" id="SSF51735">
    <property type="entry name" value="NAD(P)-binding Rossmann-fold domains"/>
    <property type="match status" value="1"/>
</dbReference>
<evidence type="ECO:0000256" key="2">
    <source>
        <dbReference type="ARBA" id="ARBA00022833"/>
    </source>
</evidence>
<dbReference type="InterPro" id="IPR036291">
    <property type="entry name" value="NAD(P)-bd_dom_sf"/>
</dbReference>
<dbReference type="OrthoDB" id="9777057at2"/>
<name>A0A6B8RIP2_9BACL</name>
<dbReference type="KEGG" id="ppsc:EHS13_10120"/>
<dbReference type="InterPro" id="IPR050129">
    <property type="entry name" value="Zn_alcohol_dh"/>
</dbReference>
<dbReference type="GO" id="GO:0046872">
    <property type="term" value="F:metal ion binding"/>
    <property type="evidence" value="ECO:0007669"/>
    <property type="project" value="UniProtKB-KW"/>
</dbReference>
<dbReference type="Proteomes" id="UP000426246">
    <property type="component" value="Chromosome"/>
</dbReference>
<keyword evidence="2" id="KW-0862">Zinc</keyword>
<dbReference type="GO" id="GO:0016491">
    <property type="term" value="F:oxidoreductase activity"/>
    <property type="evidence" value="ECO:0007669"/>
    <property type="project" value="UniProtKB-KW"/>
</dbReference>
<dbReference type="SUPFAM" id="SSF50129">
    <property type="entry name" value="GroES-like"/>
    <property type="match status" value="1"/>
</dbReference>
<dbReference type="Pfam" id="PF00107">
    <property type="entry name" value="ADH_zinc_N"/>
    <property type="match status" value="1"/>
</dbReference>
<keyword evidence="6" id="KW-1185">Reference proteome</keyword>
<dbReference type="PANTHER" id="PTHR43401">
    <property type="entry name" value="L-THREONINE 3-DEHYDROGENASE"/>
    <property type="match status" value="1"/>
</dbReference>
<evidence type="ECO:0000256" key="1">
    <source>
        <dbReference type="ARBA" id="ARBA00022723"/>
    </source>
</evidence>
<dbReference type="InterPro" id="IPR013154">
    <property type="entry name" value="ADH-like_N"/>
</dbReference>
<dbReference type="Gene3D" id="3.40.50.720">
    <property type="entry name" value="NAD(P)-binding Rossmann-like Domain"/>
    <property type="match status" value="1"/>
</dbReference>
<reference evidence="6" key="1">
    <citation type="submission" date="2018-11" db="EMBL/GenBank/DDBJ databases">
        <title>Complete genome sequence of Paenibacillus sp. ML311-T8.</title>
        <authorList>
            <person name="Nam Y.-D."/>
            <person name="Kang J."/>
            <person name="Chung W.-H."/>
            <person name="Park Y.S."/>
        </authorList>
    </citation>
    <scope>NUCLEOTIDE SEQUENCE [LARGE SCALE GENOMIC DNA]</scope>
    <source>
        <strain evidence="6">ML311-T8</strain>
    </source>
</reference>
<dbReference type="RefSeq" id="WP_155700235.1">
    <property type="nucleotide sequence ID" value="NZ_CP034235.1"/>
</dbReference>
<evidence type="ECO:0000313" key="5">
    <source>
        <dbReference type="EMBL" id="QGQ95218.1"/>
    </source>
</evidence>
<evidence type="ECO:0000259" key="4">
    <source>
        <dbReference type="SMART" id="SM00829"/>
    </source>
</evidence>
<dbReference type="SMART" id="SM00829">
    <property type="entry name" value="PKS_ER"/>
    <property type="match status" value="1"/>
</dbReference>
<dbReference type="InterPro" id="IPR013149">
    <property type="entry name" value="ADH-like_C"/>
</dbReference>
<dbReference type="PANTHER" id="PTHR43401:SF2">
    <property type="entry name" value="L-THREONINE 3-DEHYDROGENASE"/>
    <property type="match status" value="1"/>
</dbReference>
<protein>
    <submittedName>
        <fullName evidence="5">Alcohol dehydrogenase</fullName>
    </submittedName>
</protein>